<dbReference type="PANTHER" id="PTHR10890:SF3">
    <property type="entry name" value="CYSTEINE--TRNA LIGASE, CYTOPLASMIC"/>
    <property type="match status" value="1"/>
</dbReference>
<dbReference type="GO" id="GO:0016874">
    <property type="term" value="F:ligase activity"/>
    <property type="evidence" value="ECO:0007669"/>
    <property type="project" value="UniProtKB-KW"/>
</dbReference>
<evidence type="ECO:0000313" key="7">
    <source>
        <dbReference type="EMBL" id="GAA2145263.1"/>
    </source>
</evidence>
<comment type="subunit">
    <text evidence="1">Monomer.</text>
</comment>
<dbReference type="EMBL" id="BAAAQR010000005">
    <property type="protein sequence ID" value="GAA2145263.1"/>
    <property type="molecule type" value="Genomic_DNA"/>
</dbReference>
<dbReference type="InterPro" id="IPR024909">
    <property type="entry name" value="Cys-tRNA/MSH_ligase"/>
</dbReference>
<gene>
    <name evidence="7" type="primary">cysS_2</name>
    <name evidence="7" type="ORF">GCM10009844_19760</name>
</gene>
<evidence type="ECO:0000256" key="5">
    <source>
        <dbReference type="SAM" id="MobiDB-lite"/>
    </source>
</evidence>
<dbReference type="Pfam" id="PF01406">
    <property type="entry name" value="tRNA-synt_1e"/>
    <property type="match status" value="1"/>
</dbReference>
<comment type="caution">
    <text evidence="7">The sequence shown here is derived from an EMBL/GenBank/DDBJ whole genome shotgun (WGS) entry which is preliminary data.</text>
</comment>
<organism evidence="7 8">
    <name type="scientific">Nocardioides koreensis</name>
    <dbReference type="NCBI Taxonomy" id="433651"/>
    <lineage>
        <taxon>Bacteria</taxon>
        <taxon>Bacillati</taxon>
        <taxon>Actinomycetota</taxon>
        <taxon>Actinomycetes</taxon>
        <taxon>Propionibacteriales</taxon>
        <taxon>Nocardioidaceae</taxon>
        <taxon>Nocardioides</taxon>
    </lineage>
</organism>
<sequence length="393" mass="41832">MVSSRISSGVIGLSGRVPAVDTDPVLSSSLTLAGTALPLVGTARVYTCGITPYDVTHLGHAATFVWSDAVASVAHALGVAVETCRNVTDVDDVLTDAAIRSGRAYDEFALTQEFLFDRDMRALKVARPDHTPHARTHVQQVVQLAAALLRTGHAYERSGHVFFRGEATMVASGLGEQEALRRSAEFGDQSDDGRESAYDVPVWRPSPPEHPAWPSPWGWGRPGWHAECAAMAWATFGSSIDVLVGGEDLTFPHHAYQAAMVEAATGVAPFARRHLHVGAVHHDGVKMAKSTHNLVLVGDLLEQASGAALRLMLLMRPWAEHWEFLPEMVPAAAEELERLYAAAGRPGGDSGRQAVLAALAADLDVRGALALAQAEGGAAARTLLDVLKLTEAS</sequence>
<dbReference type="Proteomes" id="UP001501771">
    <property type="component" value="Unassembled WGS sequence"/>
</dbReference>
<dbReference type="InterPro" id="IPR014729">
    <property type="entry name" value="Rossmann-like_a/b/a_fold"/>
</dbReference>
<feature type="region of interest" description="Disordered" evidence="5">
    <location>
        <begin position="182"/>
        <end position="203"/>
    </location>
</feature>
<dbReference type="PRINTS" id="PR00983">
    <property type="entry name" value="TRNASYNTHCYS"/>
</dbReference>
<evidence type="ECO:0000256" key="3">
    <source>
        <dbReference type="ARBA" id="ARBA00022741"/>
    </source>
</evidence>
<name>A0ABP5LCV2_9ACTN</name>
<dbReference type="SUPFAM" id="SSF52374">
    <property type="entry name" value="Nucleotidylyl transferase"/>
    <property type="match status" value="1"/>
</dbReference>
<evidence type="ECO:0000313" key="8">
    <source>
        <dbReference type="Proteomes" id="UP001501771"/>
    </source>
</evidence>
<evidence type="ECO:0000256" key="2">
    <source>
        <dbReference type="ARBA" id="ARBA00022598"/>
    </source>
</evidence>
<protein>
    <submittedName>
        <fullName evidence="7">Cysteine--tRNA ligase</fullName>
    </submittedName>
</protein>
<proteinExistence type="predicted"/>
<feature type="compositionally biased region" description="Basic and acidic residues" evidence="5">
    <location>
        <begin position="182"/>
        <end position="197"/>
    </location>
</feature>
<keyword evidence="3" id="KW-0547">Nucleotide-binding</keyword>
<reference evidence="8" key="1">
    <citation type="journal article" date="2019" name="Int. J. Syst. Evol. Microbiol.">
        <title>The Global Catalogue of Microorganisms (GCM) 10K type strain sequencing project: providing services to taxonomists for standard genome sequencing and annotation.</title>
        <authorList>
            <consortium name="The Broad Institute Genomics Platform"/>
            <consortium name="The Broad Institute Genome Sequencing Center for Infectious Disease"/>
            <person name="Wu L."/>
            <person name="Ma J."/>
        </authorList>
    </citation>
    <scope>NUCLEOTIDE SEQUENCE [LARGE SCALE GENOMIC DNA]</scope>
    <source>
        <strain evidence="8">JCM 16022</strain>
    </source>
</reference>
<keyword evidence="4" id="KW-0067">ATP-binding</keyword>
<evidence type="ECO:0000259" key="6">
    <source>
        <dbReference type="Pfam" id="PF01406"/>
    </source>
</evidence>
<dbReference type="InterPro" id="IPR032678">
    <property type="entry name" value="tRNA-synt_1_cat_dom"/>
</dbReference>
<dbReference type="PANTHER" id="PTHR10890">
    <property type="entry name" value="CYSTEINYL-TRNA SYNTHETASE"/>
    <property type="match status" value="1"/>
</dbReference>
<keyword evidence="8" id="KW-1185">Reference proteome</keyword>
<feature type="domain" description="tRNA synthetases class I catalytic" evidence="6">
    <location>
        <begin position="43"/>
        <end position="329"/>
    </location>
</feature>
<evidence type="ECO:0000256" key="4">
    <source>
        <dbReference type="ARBA" id="ARBA00022840"/>
    </source>
</evidence>
<dbReference type="Gene3D" id="3.40.50.620">
    <property type="entry name" value="HUPs"/>
    <property type="match status" value="1"/>
</dbReference>
<dbReference type="RefSeq" id="WP_344150854.1">
    <property type="nucleotide sequence ID" value="NZ_BAAAQR010000005.1"/>
</dbReference>
<keyword evidence="2 7" id="KW-0436">Ligase</keyword>
<accession>A0ABP5LCV2</accession>
<evidence type="ECO:0000256" key="1">
    <source>
        <dbReference type="ARBA" id="ARBA00011245"/>
    </source>
</evidence>